<dbReference type="EC" id="2.3.1.41" evidence="5"/>
<keyword evidence="8 18" id="KW-0808">Transferase</keyword>
<dbReference type="FunFam" id="3.40.47.10:FF:000006">
    <property type="entry name" value="3-oxoacyl-[acyl-carrier-protein] synthase I"/>
    <property type="match status" value="1"/>
</dbReference>
<evidence type="ECO:0000256" key="12">
    <source>
        <dbReference type="ARBA" id="ARBA00023315"/>
    </source>
</evidence>
<evidence type="ECO:0000313" key="20">
    <source>
        <dbReference type="EMBL" id="MBB3231918.1"/>
    </source>
</evidence>
<dbReference type="AlphaFoldDB" id="A0A7W5EV12"/>
<proteinExistence type="inferred from homology"/>
<dbReference type="PROSITE" id="PS52004">
    <property type="entry name" value="KS3_2"/>
    <property type="match status" value="1"/>
</dbReference>
<evidence type="ECO:0000256" key="7">
    <source>
        <dbReference type="ARBA" id="ARBA00022516"/>
    </source>
</evidence>
<name>A0A7W5EV12_9GAMM</name>
<dbReference type="InterPro" id="IPR014030">
    <property type="entry name" value="Ketoacyl_synth_N"/>
</dbReference>
<sequence>MRRVVVTGLGIVSCLGNDATQVLEALRNGRSGIRFKEDYAERGFRSQVAGVVDIDLEPLVDRKLRRFMGDAAAYAYVSMAQAIEDAGLSPEQVSNERTGLIAGSGGASSANQVEAADVMREKGLRRVGPYRVTRTMGSTVSACLATPFRIKGVNYSISSACATSAHCIGSAMEQIQMGKQDVVFAGGGEEEHWTLSCLFDAMGALSTQYNKSPEKASRPYDQARDGFVIAGGGGMLVLEELEHAKARGARIYAELVGYGATSDGYDMVAPSGEGAVRCMRQALATVDGDIDYINTHGTSTPVGDVAELKAVREVFGNTTPAMSSTKSLTGHSLGATGVQETIYSLLMMEHDFIAASANVEQLDEQADGFDIVTERRDAARVERVLSNSFGFGGTNACLVLQKYRG</sequence>
<feature type="domain" description="Ketosynthase family 3 (KS3)" evidence="19">
    <location>
        <begin position="1"/>
        <end position="402"/>
    </location>
</feature>
<evidence type="ECO:0000256" key="16">
    <source>
        <dbReference type="ARBA" id="ARBA00048121"/>
    </source>
</evidence>
<evidence type="ECO:0000256" key="10">
    <source>
        <dbReference type="ARBA" id="ARBA00023098"/>
    </source>
</evidence>
<evidence type="ECO:0000256" key="13">
    <source>
        <dbReference type="ARBA" id="ARBA00039450"/>
    </source>
</evidence>
<gene>
    <name evidence="20" type="ORF">FHR97_002781</name>
</gene>
<reference evidence="20 21" key="1">
    <citation type="submission" date="2020-08" db="EMBL/GenBank/DDBJ databases">
        <title>Genomic Encyclopedia of Type Strains, Phase III (KMG-III): the genomes of soil and plant-associated and newly described type strains.</title>
        <authorList>
            <person name="Whitman W."/>
        </authorList>
    </citation>
    <scope>NUCLEOTIDE SEQUENCE [LARGE SCALE GENOMIC DNA]</scope>
    <source>
        <strain evidence="20 21">CECT 7744</strain>
    </source>
</reference>
<evidence type="ECO:0000256" key="2">
    <source>
        <dbReference type="ARBA" id="ARBA00005194"/>
    </source>
</evidence>
<dbReference type="NCBIfam" id="NF005589">
    <property type="entry name" value="PRK07314.1"/>
    <property type="match status" value="1"/>
</dbReference>
<comment type="subunit">
    <text evidence="4">Homodimer.</text>
</comment>
<evidence type="ECO:0000256" key="15">
    <source>
        <dbReference type="ARBA" id="ARBA00042143"/>
    </source>
</evidence>
<evidence type="ECO:0000313" key="21">
    <source>
        <dbReference type="Proteomes" id="UP000518892"/>
    </source>
</evidence>
<evidence type="ECO:0000256" key="8">
    <source>
        <dbReference type="ARBA" id="ARBA00022679"/>
    </source>
</evidence>
<dbReference type="Pfam" id="PF00109">
    <property type="entry name" value="ketoacyl-synt"/>
    <property type="match status" value="1"/>
</dbReference>
<evidence type="ECO:0000256" key="11">
    <source>
        <dbReference type="ARBA" id="ARBA00023160"/>
    </source>
</evidence>
<dbReference type="PROSITE" id="PS00606">
    <property type="entry name" value="KS3_1"/>
    <property type="match status" value="1"/>
</dbReference>
<dbReference type="SMART" id="SM00825">
    <property type="entry name" value="PKS_KS"/>
    <property type="match status" value="1"/>
</dbReference>
<organism evidence="20 21">
    <name type="scientific">Halomonas stenophila</name>
    <dbReference type="NCBI Taxonomy" id="795312"/>
    <lineage>
        <taxon>Bacteria</taxon>
        <taxon>Pseudomonadati</taxon>
        <taxon>Pseudomonadota</taxon>
        <taxon>Gammaproteobacteria</taxon>
        <taxon>Oceanospirillales</taxon>
        <taxon>Halomonadaceae</taxon>
        <taxon>Halomonas</taxon>
    </lineage>
</organism>
<comment type="subcellular location">
    <subcellularLocation>
        <location evidence="1">Cytoplasm</location>
    </subcellularLocation>
</comment>
<dbReference type="SUPFAM" id="SSF53901">
    <property type="entry name" value="Thiolase-like"/>
    <property type="match status" value="2"/>
</dbReference>
<dbReference type="GO" id="GO:0004315">
    <property type="term" value="F:3-oxoacyl-[acyl-carrier-protein] synthase activity"/>
    <property type="evidence" value="ECO:0007669"/>
    <property type="project" value="UniProtKB-EC"/>
</dbReference>
<dbReference type="Pfam" id="PF02801">
    <property type="entry name" value="Ketoacyl-synt_C"/>
    <property type="match status" value="1"/>
</dbReference>
<keyword evidence="21" id="KW-1185">Reference proteome</keyword>
<comment type="similarity">
    <text evidence="3 18">Belongs to the thiolase-like superfamily. Beta-ketoacyl-ACP synthases family.</text>
</comment>
<dbReference type="CDD" id="cd00834">
    <property type="entry name" value="KAS_I_II"/>
    <property type="match status" value="1"/>
</dbReference>
<comment type="catalytic activity">
    <reaction evidence="17">
        <text>a fatty acyl-[ACP] + malonyl-[ACP] + H(+) = a 3-oxoacyl-[ACP] + holo-[ACP] + CO2</text>
        <dbReference type="Rhea" id="RHEA:22836"/>
        <dbReference type="Rhea" id="RHEA-COMP:9623"/>
        <dbReference type="Rhea" id="RHEA-COMP:9685"/>
        <dbReference type="Rhea" id="RHEA-COMP:9916"/>
        <dbReference type="Rhea" id="RHEA-COMP:14125"/>
        <dbReference type="ChEBI" id="CHEBI:15378"/>
        <dbReference type="ChEBI" id="CHEBI:16526"/>
        <dbReference type="ChEBI" id="CHEBI:64479"/>
        <dbReference type="ChEBI" id="CHEBI:78449"/>
        <dbReference type="ChEBI" id="CHEBI:78776"/>
        <dbReference type="ChEBI" id="CHEBI:138651"/>
        <dbReference type="EC" id="2.3.1.41"/>
    </reaction>
    <physiologicalReaction direction="left-to-right" evidence="17">
        <dbReference type="Rhea" id="RHEA:22837"/>
    </physiologicalReaction>
</comment>
<dbReference type="UniPathway" id="UPA00094"/>
<dbReference type="GO" id="GO:0005829">
    <property type="term" value="C:cytosol"/>
    <property type="evidence" value="ECO:0007669"/>
    <property type="project" value="TreeGrafter"/>
</dbReference>
<evidence type="ECO:0000256" key="18">
    <source>
        <dbReference type="RuleBase" id="RU003694"/>
    </source>
</evidence>
<dbReference type="Gene3D" id="3.40.47.10">
    <property type="match status" value="2"/>
</dbReference>
<evidence type="ECO:0000256" key="5">
    <source>
        <dbReference type="ARBA" id="ARBA00013191"/>
    </source>
</evidence>
<evidence type="ECO:0000256" key="1">
    <source>
        <dbReference type="ARBA" id="ARBA00004496"/>
    </source>
</evidence>
<comment type="caution">
    <text evidence="20">The sequence shown here is derived from an EMBL/GenBank/DDBJ whole genome shotgun (WGS) entry which is preliminary data.</text>
</comment>
<evidence type="ECO:0000256" key="4">
    <source>
        <dbReference type="ARBA" id="ARBA00011738"/>
    </source>
</evidence>
<dbReference type="NCBIfam" id="NF005935">
    <property type="entry name" value="PRK07967.1"/>
    <property type="match status" value="1"/>
</dbReference>
<dbReference type="InterPro" id="IPR020841">
    <property type="entry name" value="PKS_Beta-ketoAc_synthase_dom"/>
</dbReference>
<evidence type="ECO:0000256" key="9">
    <source>
        <dbReference type="ARBA" id="ARBA00022832"/>
    </source>
</evidence>
<dbReference type="Proteomes" id="UP000518892">
    <property type="component" value="Unassembled WGS sequence"/>
</dbReference>
<dbReference type="PANTHER" id="PTHR11712">
    <property type="entry name" value="POLYKETIDE SYNTHASE-RELATED"/>
    <property type="match status" value="1"/>
</dbReference>
<comment type="catalytic activity">
    <reaction evidence="16">
        <text>(3Z)-decenoyl-[ACP] + malonyl-[ACP] + H(+) = 3-oxo-(5Z)-dodecenoyl-[ACP] + holo-[ACP] + CO2</text>
        <dbReference type="Rhea" id="RHEA:54940"/>
        <dbReference type="Rhea" id="RHEA-COMP:9623"/>
        <dbReference type="Rhea" id="RHEA-COMP:9685"/>
        <dbReference type="Rhea" id="RHEA-COMP:9927"/>
        <dbReference type="Rhea" id="RHEA-COMP:14042"/>
        <dbReference type="ChEBI" id="CHEBI:15378"/>
        <dbReference type="ChEBI" id="CHEBI:16526"/>
        <dbReference type="ChEBI" id="CHEBI:64479"/>
        <dbReference type="ChEBI" id="CHEBI:78449"/>
        <dbReference type="ChEBI" id="CHEBI:78798"/>
        <dbReference type="ChEBI" id="CHEBI:138410"/>
    </reaction>
    <physiologicalReaction direction="left-to-right" evidence="16">
        <dbReference type="Rhea" id="RHEA:54941"/>
    </physiologicalReaction>
</comment>
<evidence type="ECO:0000259" key="19">
    <source>
        <dbReference type="PROSITE" id="PS52004"/>
    </source>
</evidence>
<evidence type="ECO:0000256" key="17">
    <source>
        <dbReference type="ARBA" id="ARBA00048506"/>
    </source>
</evidence>
<dbReference type="RefSeq" id="WP_183384387.1">
    <property type="nucleotide sequence ID" value="NZ_JACHXR010000008.1"/>
</dbReference>
<dbReference type="PANTHER" id="PTHR11712:SF306">
    <property type="entry name" value="3-OXOACYL-[ACYL-CARRIER-PROTEIN] SYNTHASE 1"/>
    <property type="match status" value="1"/>
</dbReference>
<keyword evidence="11" id="KW-0275">Fatty acid biosynthesis</keyword>
<evidence type="ECO:0000256" key="3">
    <source>
        <dbReference type="ARBA" id="ARBA00008467"/>
    </source>
</evidence>
<dbReference type="InterPro" id="IPR014031">
    <property type="entry name" value="Ketoacyl_synth_C"/>
</dbReference>
<dbReference type="InterPro" id="IPR000794">
    <property type="entry name" value="Beta-ketoacyl_synthase"/>
</dbReference>
<dbReference type="EMBL" id="JACHXR010000008">
    <property type="protein sequence ID" value="MBB3231918.1"/>
    <property type="molecule type" value="Genomic_DNA"/>
</dbReference>
<evidence type="ECO:0000256" key="6">
    <source>
        <dbReference type="ARBA" id="ARBA00022490"/>
    </source>
</evidence>
<dbReference type="FunFam" id="3.40.47.10:FF:000005">
    <property type="entry name" value="3-oxoacyl-[acyl-carrier-protein] synthase I"/>
    <property type="match status" value="1"/>
</dbReference>
<keyword evidence="9" id="KW-0276">Fatty acid metabolism</keyword>
<protein>
    <recommendedName>
        <fullName evidence="13">3-oxoacyl-[acyl-carrier-protein] synthase 1</fullName>
        <ecNumber evidence="5">2.3.1.41</ecNumber>
    </recommendedName>
    <alternativeName>
        <fullName evidence="14">3-oxoacyl-[acyl-carrier-protein] synthase I</fullName>
    </alternativeName>
    <alternativeName>
        <fullName evidence="15">Beta-ketoacyl-ACP synthase I</fullName>
    </alternativeName>
</protein>
<evidence type="ECO:0000256" key="14">
    <source>
        <dbReference type="ARBA" id="ARBA00041620"/>
    </source>
</evidence>
<dbReference type="InterPro" id="IPR018201">
    <property type="entry name" value="Ketoacyl_synth_AS"/>
</dbReference>
<comment type="pathway">
    <text evidence="2">Lipid metabolism; fatty acid biosynthesis.</text>
</comment>
<accession>A0A7W5EV12</accession>
<keyword evidence="6" id="KW-0963">Cytoplasm</keyword>
<keyword evidence="7" id="KW-0444">Lipid biosynthesis</keyword>
<keyword evidence="10" id="KW-0443">Lipid metabolism</keyword>
<keyword evidence="12 20" id="KW-0012">Acyltransferase</keyword>
<dbReference type="GO" id="GO:0006633">
    <property type="term" value="P:fatty acid biosynthetic process"/>
    <property type="evidence" value="ECO:0007669"/>
    <property type="project" value="UniProtKB-UniPathway"/>
</dbReference>
<dbReference type="InterPro" id="IPR016039">
    <property type="entry name" value="Thiolase-like"/>
</dbReference>